<dbReference type="PATRIC" id="fig|1590042.3.peg.2423"/>
<name>A0A0Q9Y9G2_9GAMM</name>
<keyword evidence="19" id="KW-1185">Reference proteome</keyword>
<evidence type="ECO:0000256" key="2">
    <source>
        <dbReference type="ARBA" id="ARBA00004127"/>
    </source>
</evidence>
<accession>A0A0Q9Y9G2</accession>
<evidence type="ECO:0000256" key="10">
    <source>
        <dbReference type="ARBA" id="ARBA00023098"/>
    </source>
</evidence>
<dbReference type="GO" id="GO:0003882">
    <property type="term" value="F:CDP-diacylglycerol-serine O-phosphatidyltransferase activity"/>
    <property type="evidence" value="ECO:0007669"/>
    <property type="project" value="UniProtKB-EC"/>
</dbReference>
<evidence type="ECO:0000256" key="16">
    <source>
        <dbReference type="SAM" id="Phobius"/>
    </source>
</evidence>
<dbReference type="GO" id="GO:0012505">
    <property type="term" value="C:endomembrane system"/>
    <property type="evidence" value="ECO:0007669"/>
    <property type="project" value="UniProtKB-SubCell"/>
</dbReference>
<keyword evidence="10" id="KW-0443">Lipid metabolism</keyword>
<reference evidence="17" key="1">
    <citation type="submission" date="2015-09" db="EMBL/GenBank/DDBJ databases">
        <title>Draft Genome Sequences of Two Novel Amoeba-resistant Intranuclear Bacteria, Candidatus Berkiella cookevillensis and Candidatus Berkiella aquae.</title>
        <authorList>
            <person name="Mehari Y.T."/>
            <person name="Arivett B.A."/>
            <person name="Farone A.L."/>
            <person name="Gunderson J.H."/>
            <person name="Farone M.B."/>
        </authorList>
    </citation>
    <scope>NUCLEOTIDE SEQUENCE [LARGE SCALE GENOMIC DNA]</scope>
    <source>
        <strain evidence="17">CC99</strain>
    </source>
</reference>
<dbReference type="PROSITE" id="PS00379">
    <property type="entry name" value="CDP_ALCOHOL_P_TRANSF"/>
    <property type="match status" value="1"/>
</dbReference>
<dbReference type="PANTHER" id="PTHR14269:SF61">
    <property type="entry name" value="CDP-DIACYLGLYCEROL--SERINE O-PHOSPHATIDYLTRANSFERASE"/>
    <property type="match status" value="1"/>
</dbReference>
<sequence>MKDIESDTHKQGSLDSRSKGIYLLPNLFTTSGLFAGFYAIVAAMRGDFDHAAVAIFIAMVMDGLDGRVARLTNTQSSFGAEYDSLADIVSFGVAPSLVAYSWGLSSLGKIGWLAAFFYMAATALRLARFNIQDHSDKRYFSGLPSPSAAGLIAGMIWVAHEYAVPGHKICIIAAIITILTGALMVSNIRYYSFKEINLKDKVPFMAVLLALIILVFISIDPPQVLLGAFAIYVLSGPALALKRKWVHWKDKRKAK</sequence>
<feature type="transmembrane region" description="Helical" evidence="16">
    <location>
        <begin position="139"/>
        <end position="159"/>
    </location>
</feature>
<evidence type="ECO:0000256" key="4">
    <source>
        <dbReference type="ARBA" id="ARBA00013174"/>
    </source>
</evidence>
<keyword evidence="9 16" id="KW-1133">Transmembrane helix</keyword>
<feature type="transmembrane region" description="Helical" evidence="16">
    <location>
        <begin position="21"/>
        <end position="42"/>
    </location>
</feature>
<evidence type="ECO:0000256" key="14">
    <source>
        <dbReference type="ARBA" id="ARBA00032361"/>
    </source>
</evidence>
<reference evidence="18" key="2">
    <citation type="journal article" date="2016" name="Genome Announc.">
        <title>Draft Genome Sequences of Two Novel Amoeba-Resistant Intranuclear Bacteria, 'Candidatus Berkiella cookevillensis' and 'Candidatus Berkiella aquae'.</title>
        <authorList>
            <person name="Mehari Y.T."/>
            <person name="Arivett B.A."/>
            <person name="Farone A.L."/>
            <person name="Gunderson J.H."/>
            <person name="Farone M.B."/>
        </authorList>
    </citation>
    <scope>NUCLEOTIDE SEQUENCE</scope>
    <source>
        <strain evidence="18">CC99</strain>
    </source>
</reference>
<comment type="catalytic activity">
    <reaction evidence="1">
        <text>a CDP-1,2-diacyl-sn-glycerol + L-serine = a 1,2-diacyl-sn-glycero-3-phospho-L-serine + CMP + H(+)</text>
        <dbReference type="Rhea" id="RHEA:16913"/>
        <dbReference type="ChEBI" id="CHEBI:15378"/>
        <dbReference type="ChEBI" id="CHEBI:33384"/>
        <dbReference type="ChEBI" id="CHEBI:57262"/>
        <dbReference type="ChEBI" id="CHEBI:58332"/>
        <dbReference type="ChEBI" id="CHEBI:60377"/>
        <dbReference type="EC" id="2.7.8.8"/>
    </reaction>
</comment>
<evidence type="ECO:0000256" key="13">
    <source>
        <dbReference type="ARBA" id="ARBA00023264"/>
    </source>
</evidence>
<evidence type="ECO:0000256" key="12">
    <source>
        <dbReference type="ARBA" id="ARBA00023209"/>
    </source>
</evidence>
<evidence type="ECO:0000256" key="6">
    <source>
        <dbReference type="ARBA" id="ARBA00022516"/>
    </source>
</evidence>
<keyword evidence="12" id="KW-0594">Phospholipid biosynthesis</keyword>
<feature type="transmembrane region" description="Helical" evidence="16">
    <location>
        <begin position="202"/>
        <end position="219"/>
    </location>
</feature>
<dbReference type="InterPro" id="IPR043130">
    <property type="entry name" value="CDP-OH_PTrfase_TM_dom"/>
</dbReference>
<dbReference type="EMBL" id="LKHV02000001">
    <property type="protein sequence ID" value="MCS5708762.1"/>
    <property type="molecule type" value="Genomic_DNA"/>
</dbReference>
<dbReference type="GO" id="GO:0008654">
    <property type="term" value="P:phospholipid biosynthetic process"/>
    <property type="evidence" value="ECO:0007669"/>
    <property type="project" value="UniProtKB-KW"/>
</dbReference>
<comment type="caution">
    <text evidence="17">The sequence shown here is derived from an EMBL/GenBank/DDBJ whole genome shotgun (WGS) entry which is preliminary data.</text>
</comment>
<dbReference type="EC" id="2.7.8.8" evidence="4"/>
<evidence type="ECO:0000256" key="8">
    <source>
        <dbReference type="ARBA" id="ARBA00022692"/>
    </source>
</evidence>
<dbReference type="InterPro" id="IPR004533">
    <property type="entry name" value="CDP-diaglyc--ser_O-PTrfase"/>
</dbReference>
<organism evidence="17">
    <name type="scientific">Candidatus Berkiella cookevillensis</name>
    <dbReference type="NCBI Taxonomy" id="437022"/>
    <lineage>
        <taxon>Bacteria</taxon>
        <taxon>Pseudomonadati</taxon>
        <taxon>Pseudomonadota</taxon>
        <taxon>Gammaproteobacteria</taxon>
        <taxon>Candidatus Berkiellales</taxon>
        <taxon>Candidatus Berkiellaceae</taxon>
        <taxon>Candidatus Berkiella</taxon>
    </lineage>
</organism>
<dbReference type="PANTHER" id="PTHR14269">
    <property type="entry name" value="CDP-DIACYLGLYCEROL--GLYCEROL-3-PHOSPHATE 3-PHOSPHATIDYLTRANSFERASE-RELATED"/>
    <property type="match status" value="1"/>
</dbReference>
<dbReference type="InterPro" id="IPR000462">
    <property type="entry name" value="CDP-OH_P_trans"/>
</dbReference>
<dbReference type="RefSeq" id="WP_057625457.1">
    <property type="nucleotide sequence ID" value="NZ_LKHV02000001.1"/>
</dbReference>
<proteinExistence type="inferred from homology"/>
<keyword evidence="7 15" id="KW-0808">Transferase</keyword>
<gene>
    <name evidence="17" type="primary">pcs</name>
    <name evidence="18" type="synonym">pssA</name>
    <name evidence="18" type="ORF">CC99x_007575</name>
    <name evidence="17" type="ORF">CC99x_02366</name>
</gene>
<evidence type="ECO:0000256" key="3">
    <source>
        <dbReference type="ARBA" id="ARBA00010441"/>
    </source>
</evidence>
<reference evidence="18" key="3">
    <citation type="submission" date="2021-06" db="EMBL/GenBank/DDBJ databases">
        <title>Genomic Description and Analysis of Intracellular Bacteria, Candidatus Berkiella cookevillensis and Candidatus Berkiella aquae.</title>
        <authorList>
            <person name="Kidane D.T."/>
            <person name="Mehari Y.T."/>
            <person name="Rice F.C."/>
            <person name="Arivett B.A."/>
            <person name="Farone A.L."/>
            <person name="Berk S.G."/>
            <person name="Farone M.B."/>
        </authorList>
    </citation>
    <scope>NUCLEOTIDE SEQUENCE</scope>
    <source>
        <strain evidence="18">CC99</strain>
    </source>
</reference>
<dbReference type="Proteomes" id="UP000051494">
    <property type="component" value="Unassembled WGS sequence"/>
</dbReference>
<evidence type="ECO:0000313" key="17">
    <source>
        <dbReference type="EMBL" id="KRG17398.1"/>
    </source>
</evidence>
<evidence type="ECO:0000256" key="11">
    <source>
        <dbReference type="ARBA" id="ARBA00023136"/>
    </source>
</evidence>
<comment type="subcellular location">
    <subcellularLocation>
        <location evidence="2">Endomembrane system</location>
        <topology evidence="2">Multi-pass membrane protein</topology>
    </subcellularLocation>
</comment>
<keyword evidence="6" id="KW-0444">Lipid biosynthesis</keyword>
<evidence type="ECO:0000256" key="7">
    <source>
        <dbReference type="ARBA" id="ARBA00022679"/>
    </source>
</evidence>
<evidence type="ECO:0000313" key="18">
    <source>
        <dbReference type="EMBL" id="MCS5708762.1"/>
    </source>
</evidence>
<comment type="similarity">
    <text evidence="3 15">Belongs to the CDP-alcohol phosphatidyltransferase class-I family.</text>
</comment>
<keyword evidence="11 16" id="KW-0472">Membrane</keyword>
<evidence type="ECO:0000256" key="1">
    <source>
        <dbReference type="ARBA" id="ARBA00000287"/>
    </source>
</evidence>
<dbReference type="STRING" id="437022.CC99x_02366"/>
<dbReference type="InterPro" id="IPR050324">
    <property type="entry name" value="CDP-alcohol_PTase-I"/>
</dbReference>
<dbReference type="Gene3D" id="1.20.120.1760">
    <property type="match status" value="1"/>
</dbReference>
<evidence type="ECO:0000256" key="15">
    <source>
        <dbReference type="RuleBase" id="RU003750"/>
    </source>
</evidence>
<evidence type="ECO:0000313" key="19">
    <source>
        <dbReference type="Proteomes" id="UP000051494"/>
    </source>
</evidence>
<dbReference type="InterPro" id="IPR048254">
    <property type="entry name" value="CDP_ALCOHOL_P_TRANSF_CS"/>
</dbReference>
<dbReference type="GO" id="GO:0016020">
    <property type="term" value="C:membrane"/>
    <property type="evidence" value="ECO:0007669"/>
    <property type="project" value="InterPro"/>
</dbReference>
<feature type="transmembrane region" description="Helical" evidence="16">
    <location>
        <begin position="110"/>
        <end position="127"/>
    </location>
</feature>
<keyword evidence="13" id="KW-1208">Phospholipid metabolism</keyword>
<evidence type="ECO:0000256" key="5">
    <source>
        <dbReference type="ARBA" id="ARBA00017171"/>
    </source>
</evidence>
<feature type="transmembrane region" description="Helical" evidence="16">
    <location>
        <begin position="225"/>
        <end position="241"/>
    </location>
</feature>
<dbReference type="AlphaFoldDB" id="A0A0Q9Y9G2"/>
<feature type="transmembrane region" description="Helical" evidence="16">
    <location>
        <begin position="171"/>
        <end position="190"/>
    </location>
</feature>
<protein>
    <recommendedName>
        <fullName evidence="5">CDP-diacylglycerol--serine O-phosphatidyltransferase</fullName>
        <ecNumber evidence="4">2.7.8.8</ecNumber>
    </recommendedName>
    <alternativeName>
        <fullName evidence="14">Phosphatidylserine synthase</fullName>
    </alternativeName>
</protein>
<evidence type="ECO:0000256" key="9">
    <source>
        <dbReference type="ARBA" id="ARBA00022989"/>
    </source>
</evidence>
<dbReference type="NCBIfam" id="TIGR00473">
    <property type="entry name" value="pssA"/>
    <property type="match status" value="1"/>
</dbReference>
<keyword evidence="8 16" id="KW-0812">Transmembrane</keyword>
<dbReference type="EMBL" id="LKHV01000017">
    <property type="protein sequence ID" value="KRG17398.1"/>
    <property type="molecule type" value="Genomic_DNA"/>
</dbReference>
<dbReference type="Pfam" id="PF01066">
    <property type="entry name" value="CDP-OH_P_transf"/>
    <property type="match status" value="1"/>
</dbReference>